<proteinExistence type="inferred from homology"/>
<evidence type="ECO:0000256" key="8">
    <source>
        <dbReference type="ARBA" id="ARBA00038873"/>
    </source>
</evidence>
<dbReference type="FunFam" id="3.90.1200.10:FF:000007">
    <property type="entry name" value="hydroxylysine kinase isoform X1"/>
    <property type="match status" value="1"/>
</dbReference>
<evidence type="ECO:0000256" key="9">
    <source>
        <dbReference type="ARBA" id="ARBA00040505"/>
    </source>
</evidence>
<evidence type="ECO:0000256" key="5">
    <source>
        <dbReference type="ARBA" id="ARBA00022777"/>
    </source>
</evidence>
<organism evidence="11 12">
    <name type="scientific">Manduca sexta</name>
    <name type="common">Tobacco hawkmoth</name>
    <name type="synonym">Tobacco hornworm</name>
    <dbReference type="NCBI Taxonomy" id="7130"/>
    <lineage>
        <taxon>Eukaryota</taxon>
        <taxon>Metazoa</taxon>
        <taxon>Ecdysozoa</taxon>
        <taxon>Arthropoda</taxon>
        <taxon>Hexapoda</taxon>
        <taxon>Insecta</taxon>
        <taxon>Pterygota</taxon>
        <taxon>Neoptera</taxon>
        <taxon>Endopterygota</taxon>
        <taxon>Lepidoptera</taxon>
        <taxon>Glossata</taxon>
        <taxon>Ditrysia</taxon>
        <taxon>Bombycoidea</taxon>
        <taxon>Sphingidae</taxon>
        <taxon>Sphinginae</taxon>
        <taxon>Sphingini</taxon>
        <taxon>Manduca</taxon>
    </lineage>
</organism>
<comment type="catalytic activity">
    <reaction evidence="6">
        <text>(5R)-5-hydroxy-L-lysine + GTP = (5R)-5-phosphooxy-L-lysine + GDP + H(+)</text>
        <dbReference type="Rhea" id="RHEA:19049"/>
        <dbReference type="ChEBI" id="CHEBI:15378"/>
        <dbReference type="ChEBI" id="CHEBI:37565"/>
        <dbReference type="ChEBI" id="CHEBI:57882"/>
        <dbReference type="ChEBI" id="CHEBI:58189"/>
        <dbReference type="ChEBI" id="CHEBI:58357"/>
        <dbReference type="EC" id="2.7.1.81"/>
    </reaction>
</comment>
<dbReference type="AlphaFoldDB" id="A0A922CMT3"/>
<evidence type="ECO:0000313" key="12">
    <source>
        <dbReference type="Proteomes" id="UP000791440"/>
    </source>
</evidence>
<sequence length="408" mass="46636">MASRVYLCRLTYWDCVLKQIASNHRLKRISLIFGICVKMADQRFLEPGKVIRPIIDHEGVKLLVERLYGISVLELTELNGYDDKNYKIIEDPNVKNPLITNHCPHGYVLKIMNSMDSENVTVVEAQNEIMNFLATRSVTCPKPIRNVFGHLHSVENIGGKKHAVRLLEYVPGELLKDVPKSEPLLYQLGEFVANLDNKLQNFNHSGLVSRQHIWMLTMVPELDKFKYVIKDSEKLDLVEEVIEEYKYAIVPRMDELEKGVIHGDVNEMNVLVSLKPGGSASDYRISGIIDFGDIQYSYYVFELAITMTYMMLLTGDLKSGGIVLAGYTVNRRLLDDEYRLLKTLISARLVQSLILGAYTIEQDPNNTYVSSTEKANGWELLRKLRKSKPDEDDPTNWKAIANEYLTRS</sequence>
<gene>
    <name evidence="11" type="ORF">O3G_MSEX007319</name>
</gene>
<dbReference type="EC" id="2.7.1.81" evidence="8"/>
<dbReference type="InterPro" id="IPR011009">
    <property type="entry name" value="Kinase-like_dom_sf"/>
</dbReference>
<dbReference type="Gene3D" id="3.90.1200.10">
    <property type="match status" value="1"/>
</dbReference>
<evidence type="ECO:0000256" key="4">
    <source>
        <dbReference type="ARBA" id="ARBA00022679"/>
    </source>
</evidence>
<reference evidence="11" key="1">
    <citation type="journal article" date="2016" name="Insect Biochem. Mol. Biol.">
        <title>Multifaceted biological insights from a draft genome sequence of the tobacco hornworm moth, Manduca sexta.</title>
        <authorList>
            <person name="Kanost M.R."/>
            <person name="Arrese E.L."/>
            <person name="Cao X."/>
            <person name="Chen Y.R."/>
            <person name="Chellapilla S."/>
            <person name="Goldsmith M.R."/>
            <person name="Grosse-Wilde E."/>
            <person name="Heckel D.G."/>
            <person name="Herndon N."/>
            <person name="Jiang H."/>
            <person name="Papanicolaou A."/>
            <person name="Qu J."/>
            <person name="Soulages J.L."/>
            <person name="Vogel H."/>
            <person name="Walters J."/>
            <person name="Waterhouse R.M."/>
            <person name="Ahn S.J."/>
            <person name="Almeida F.C."/>
            <person name="An C."/>
            <person name="Aqrawi P."/>
            <person name="Bretschneider A."/>
            <person name="Bryant W.B."/>
            <person name="Bucks S."/>
            <person name="Chao H."/>
            <person name="Chevignon G."/>
            <person name="Christen J.M."/>
            <person name="Clarke D.F."/>
            <person name="Dittmer N.T."/>
            <person name="Ferguson L.C.F."/>
            <person name="Garavelou S."/>
            <person name="Gordon K.H.J."/>
            <person name="Gunaratna R.T."/>
            <person name="Han Y."/>
            <person name="Hauser F."/>
            <person name="He Y."/>
            <person name="Heidel-Fischer H."/>
            <person name="Hirsh A."/>
            <person name="Hu Y."/>
            <person name="Jiang H."/>
            <person name="Kalra D."/>
            <person name="Klinner C."/>
            <person name="Konig C."/>
            <person name="Kovar C."/>
            <person name="Kroll A.R."/>
            <person name="Kuwar S.S."/>
            <person name="Lee S.L."/>
            <person name="Lehman R."/>
            <person name="Li K."/>
            <person name="Li Z."/>
            <person name="Liang H."/>
            <person name="Lovelace S."/>
            <person name="Lu Z."/>
            <person name="Mansfield J.H."/>
            <person name="McCulloch K.J."/>
            <person name="Mathew T."/>
            <person name="Morton B."/>
            <person name="Muzny D.M."/>
            <person name="Neunemann D."/>
            <person name="Ongeri F."/>
            <person name="Pauchet Y."/>
            <person name="Pu L.L."/>
            <person name="Pyrousis I."/>
            <person name="Rao X.J."/>
            <person name="Redding A."/>
            <person name="Roesel C."/>
            <person name="Sanchez-Gracia A."/>
            <person name="Schaack S."/>
            <person name="Shukla A."/>
            <person name="Tetreau G."/>
            <person name="Wang Y."/>
            <person name="Xiong G.H."/>
            <person name="Traut W."/>
            <person name="Walsh T.K."/>
            <person name="Worley K.C."/>
            <person name="Wu D."/>
            <person name="Wu W."/>
            <person name="Wu Y.Q."/>
            <person name="Zhang X."/>
            <person name="Zou Z."/>
            <person name="Zucker H."/>
            <person name="Briscoe A.D."/>
            <person name="Burmester T."/>
            <person name="Clem R.J."/>
            <person name="Feyereisen R."/>
            <person name="Grimmelikhuijzen C.J.P."/>
            <person name="Hamodrakas S.J."/>
            <person name="Hansson B.S."/>
            <person name="Huguet E."/>
            <person name="Jermiin L.S."/>
            <person name="Lan Q."/>
            <person name="Lehman H.K."/>
            <person name="Lorenzen M."/>
            <person name="Merzendorfer H."/>
            <person name="Michalopoulos I."/>
            <person name="Morton D.B."/>
            <person name="Muthukrishnan S."/>
            <person name="Oakeshott J.G."/>
            <person name="Palmer W."/>
            <person name="Park Y."/>
            <person name="Passarelli A.L."/>
            <person name="Rozas J."/>
            <person name="Schwartz L.M."/>
            <person name="Smith W."/>
            <person name="Southgate A."/>
            <person name="Vilcinskas A."/>
            <person name="Vogt R."/>
            <person name="Wang P."/>
            <person name="Werren J."/>
            <person name="Yu X.Q."/>
            <person name="Zhou J.J."/>
            <person name="Brown S.J."/>
            <person name="Scherer S.E."/>
            <person name="Richards S."/>
            <person name="Blissard G.W."/>
        </authorList>
    </citation>
    <scope>NUCLEOTIDE SEQUENCE</scope>
</reference>
<dbReference type="GO" id="GO:0047992">
    <property type="term" value="F:hydroxylysine kinase activity"/>
    <property type="evidence" value="ECO:0007669"/>
    <property type="project" value="UniProtKB-EC"/>
</dbReference>
<keyword evidence="4" id="KW-0808">Transferase</keyword>
<comment type="caution">
    <text evidence="11">The sequence shown here is derived from an EMBL/GenBank/DDBJ whole genome shotgun (WGS) entry which is preliminary data.</text>
</comment>
<name>A0A922CMT3_MANSE</name>
<evidence type="ECO:0000256" key="6">
    <source>
        <dbReference type="ARBA" id="ARBA00036820"/>
    </source>
</evidence>
<keyword evidence="12" id="KW-1185">Reference proteome</keyword>
<comment type="function">
    <text evidence="7">Catalyzes the GTP-dependent phosphorylation of 5-hydroxy-L-lysine.</text>
</comment>
<dbReference type="FunFam" id="3.30.200.20:FF:000549">
    <property type="entry name" value="hydroxylysine kinase"/>
    <property type="match status" value="1"/>
</dbReference>
<reference evidence="11" key="2">
    <citation type="submission" date="2020-12" db="EMBL/GenBank/DDBJ databases">
        <authorList>
            <person name="Kanost M."/>
        </authorList>
    </citation>
    <scope>NUCLEOTIDE SEQUENCE</scope>
</reference>
<dbReference type="InterPro" id="IPR002575">
    <property type="entry name" value="Aminoglycoside_PTrfase"/>
</dbReference>
<dbReference type="PANTHER" id="PTHR21064">
    <property type="entry name" value="AMINOGLYCOSIDE PHOSPHOTRANSFERASE DOMAIN-CONTAINING PROTEIN-RELATED"/>
    <property type="match status" value="1"/>
</dbReference>
<comment type="similarity">
    <text evidence="2">Belongs to the aminoglycoside phosphotransferase family.</text>
</comment>
<protein>
    <recommendedName>
        <fullName evidence="9">Hydroxylysine kinase</fullName>
        <ecNumber evidence="8">2.7.1.81</ecNumber>
    </recommendedName>
</protein>
<feature type="domain" description="Aminoglycoside phosphotransferase" evidence="10">
    <location>
        <begin position="106"/>
        <end position="309"/>
    </location>
</feature>
<evidence type="ECO:0000256" key="7">
    <source>
        <dbReference type="ARBA" id="ARBA00037368"/>
    </source>
</evidence>
<evidence type="ECO:0000256" key="1">
    <source>
        <dbReference type="ARBA" id="ARBA00004496"/>
    </source>
</evidence>
<comment type="subcellular location">
    <subcellularLocation>
        <location evidence="1">Cytoplasm</location>
    </subcellularLocation>
</comment>
<evidence type="ECO:0000259" key="10">
    <source>
        <dbReference type="Pfam" id="PF01636"/>
    </source>
</evidence>
<dbReference type="EMBL" id="JH668413">
    <property type="protein sequence ID" value="KAG6451714.1"/>
    <property type="molecule type" value="Genomic_DNA"/>
</dbReference>
<dbReference type="Pfam" id="PF01636">
    <property type="entry name" value="APH"/>
    <property type="match status" value="1"/>
</dbReference>
<accession>A0A922CMT3</accession>
<evidence type="ECO:0000313" key="11">
    <source>
        <dbReference type="EMBL" id="KAG6451714.1"/>
    </source>
</evidence>
<dbReference type="SUPFAM" id="SSF56112">
    <property type="entry name" value="Protein kinase-like (PK-like)"/>
    <property type="match status" value="1"/>
</dbReference>
<evidence type="ECO:0000256" key="2">
    <source>
        <dbReference type="ARBA" id="ARBA00006219"/>
    </source>
</evidence>
<dbReference type="GO" id="GO:0005737">
    <property type="term" value="C:cytoplasm"/>
    <property type="evidence" value="ECO:0007669"/>
    <property type="project" value="UniProtKB-SubCell"/>
</dbReference>
<evidence type="ECO:0000256" key="3">
    <source>
        <dbReference type="ARBA" id="ARBA00022490"/>
    </source>
</evidence>
<dbReference type="InterPro" id="IPR050249">
    <property type="entry name" value="Pseudomonas-type_ThrB"/>
</dbReference>
<dbReference type="PANTHER" id="PTHR21064:SF1">
    <property type="entry name" value="HYDROXYLYSINE KINASE"/>
    <property type="match status" value="1"/>
</dbReference>
<keyword evidence="5" id="KW-0418">Kinase</keyword>
<keyword evidence="3" id="KW-0963">Cytoplasm</keyword>
<dbReference type="OrthoDB" id="9973935at2759"/>
<dbReference type="Proteomes" id="UP000791440">
    <property type="component" value="Unassembled WGS sequence"/>
</dbReference>